<feature type="region of interest" description="Disordered" evidence="1">
    <location>
        <begin position="43"/>
        <end position="64"/>
    </location>
</feature>
<gene>
    <name evidence="2" type="ORF">DI565_06325</name>
</gene>
<organism evidence="2 3">
    <name type="scientific">Ancylobacter novellus</name>
    <name type="common">Thiobacillus novellus</name>
    <dbReference type="NCBI Taxonomy" id="921"/>
    <lineage>
        <taxon>Bacteria</taxon>
        <taxon>Pseudomonadati</taxon>
        <taxon>Pseudomonadota</taxon>
        <taxon>Alphaproteobacteria</taxon>
        <taxon>Hyphomicrobiales</taxon>
        <taxon>Xanthobacteraceae</taxon>
        <taxon>Ancylobacter</taxon>
    </lineage>
</organism>
<evidence type="ECO:0000313" key="3">
    <source>
        <dbReference type="Proteomes" id="UP000249577"/>
    </source>
</evidence>
<dbReference type="AlphaFoldDB" id="A0A2W5KLS8"/>
<evidence type="ECO:0000313" key="2">
    <source>
        <dbReference type="EMBL" id="PZQ16999.1"/>
    </source>
</evidence>
<evidence type="ECO:0000256" key="1">
    <source>
        <dbReference type="SAM" id="MobiDB-lite"/>
    </source>
</evidence>
<name>A0A2W5KLS8_ANCNO</name>
<comment type="caution">
    <text evidence="2">The sequence shown here is derived from an EMBL/GenBank/DDBJ whole genome shotgun (WGS) entry which is preliminary data.</text>
</comment>
<feature type="region of interest" description="Disordered" evidence="1">
    <location>
        <begin position="1"/>
        <end position="22"/>
    </location>
</feature>
<dbReference type="Proteomes" id="UP000249577">
    <property type="component" value="Unassembled WGS sequence"/>
</dbReference>
<protein>
    <submittedName>
        <fullName evidence="2">Uncharacterized protein</fullName>
    </submittedName>
</protein>
<feature type="compositionally biased region" description="Low complexity" evidence="1">
    <location>
        <begin position="12"/>
        <end position="22"/>
    </location>
</feature>
<sequence>MGLVLAFETTPRRASARPAAKRAAPAKPADILLFTGVRYERDADHAGRDRRSAEARPDGAHSVS</sequence>
<accession>A0A2W5KLS8</accession>
<dbReference type="EMBL" id="QFPN01000003">
    <property type="protein sequence ID" value="PZQ16999.1"/>
    <property type="molecule type" value="Genomic_DNA"/>
</dbReference>
<reference evidence="2 3" key="1">
    <citation type="submission" date="2017-08" db="EMBL/GenBank/DDBJ databases">
        <title>Infants hospitalized years apart are colonized by the same room-sourced microbial strains.</title>
        <authorList>
            <person name="Brooks B."/>
            <person name="Olm M.R."/>
            <person name="Firek B.A."/>
            <person name="Baker R."/>
            <person name="Thomas B.C."/>
            <person name="Morowitz M.J."/>
            <person name="Banfield J.F."/>
        </authorList>
    </citation>
    <scope>NUCLEOTIDE SEQUENCE [LARGE SCALE GENOMIC DNA]</scope>
    <source>
        <strain evidence="2">S2_005_003_R2_43</strain>
    </source>
</reference>
<proteinExistence type="predicted"/>